<proteinExistence type="predicted"/>
<keyword evidence="1" id="KW-0511">Multifunctional enzyme</keyword>
<dbReference type="PANTHER" id="PTHR37984">
    <property type="entry name" value="PROTEIN CBG26694"/>
    <property type="match status" value="1"/>
</dbReference>
<dbReference type="Proteomes" id="UP000198211">
    <property type="component" value="Unassembled WGS sequence"/>
</dbReference>
<dbReference type="InterPro" id="IPR050951">
    <property type="entry name" value="Retrovirus_Pol_polyprotein"/>
</dbReference>
<comment type="caution">
    <text evidence="3">The sequence shown here is derived from an EMBL/GenBank/DDBJ whole genome shotgun (WGS) entry which is preliminary data.</text>
</comment>
<sequence>MTVFKRNIPAPNQMSPVLGRSSGRYRTSALCTDLDALLNRLHYWNVSVSSPKSEFGKLCIPYLSHEISAEGIRATPKIAKGVQDFPFQTTMKGVLSFLGSLNYYYKFIEDYSEIAASMYELSDDQVRSERDLSRAKQVFEILKHKIVPTPVLRHPGMTKPFVIIPHANQWAVYAALCQEHDGMIQPVRFTRRVQHDAELRYHIAEKEVIAVLKCCMFSKRSSRDAPSSCIPDTQC</sequence>
<dbReference type="STRING" id="4795.A0A225W230"/>
<dbReference type="OrthoDB" id="115144at2759"/>
<keyword evidence="3" id="KW-0808">Transferase</keyword>
<dbReference type="InterPro" id="IPR041577">
    <property type="entry name" value="RT_RNaseH_2"/>
</dbReference>
<dbReference type="AlphaFoldDB" id="A0A225W230"/>
<dbReference type="InterPro" id="IPR043502">
    <property type="entry name" value="DNA/RNA_pol_sf"/>
</dbReference>
<dbReference type="EMBL" id="NBNE01002122">
    <property type="protein sequence ID" value="OWZ11454.1"/>
    <property type="molecule type" value="Genomic_DNA"/>
</dbReference>
<evidence type="ECO:0000313" key="4">
    <source>
        <dbReference type="Proteomes" id="UP000198211"/>
    </source>
</evidence>
<dbReference type="GO" id="GO:0003964">
    <property type="term" value="F:RNA-directed DNA polymerase activity"/>
    <property type="evidence" value="ECO:0007669"/>
    <property type="project" value="UniProtKB-KW"/>
</dbReference>
<evidence type="ECO:0000259" key="2">
    <source>
        <dbReference type="Pfam" id="PF17919"/>
    </source>
</evidence>
<dbReference type="PANTHER" id="PTHR37984:SF5">
    <property type="entry name" value="PROTEIN NYNRIN-LIKE"/>
    <property type="match status" value="1"/>
</dbReference>
<accession>A0A225W230</accession>
<reference evidence="4" key="1">
    <citation type="submission" date="2017-03" db="EMBL/GenBank/DDBJ databases">
        <title>Phytopthora megakarya and P. palmivora, two closely related causual agents of cacao black pod achieved similar genome size and gene model numbers by different mechanisms.</title>
        <authorList>
            <person name="Ali S."/>
            <person name="Shao J."/>
            <person name="Larry D.J."/>
            <person name="Kronmiller B."/>
            <person name="Shen D."/>
            <person name="Strem M.D."/>
            <person name="Melnick R.L."/>
            <person name="Guiltinan M.J."/>
            <person name="Tyler B.M."/>
            <person name="Meinhardt L.W."/>
            <person name="Bailey B.A."/>
        </authorList>
    </citation>
    <scope>NUCLEOTIDE SEQUENCE [LARGE SCALE GENOMIC DNA]</scope>
    <source>
        <strain evidence="4">zdho120</strain>
    </source>
</reference>
<gene>
    <name evidence="3" type="ORF">PHMEG_00015529</name>
</gene>
<organism evidence="3 4">
    <name type="scientific">Phytophthora megakarya</name>
    <dbReference type="NCBI Taxonomy" id="4795"/>
    <lineage>
        <taxon>Eukaryota</taxon>
        <taxon>Sar</taxon>
        <taxon>Stramenopiles</taxon>
        <taxon>Oomycota</taxon>
        <taxon>Peronosporomycetes</taxon>
        <taxon>Peronosporales</taxon>
        <taxon>Peronosporaceae</taxon>
        <taxon>Phytophthora</taxon>
    </lineage>
</organism>
<keyword evidence="3" id="KW-0695">RNA-directed DNA polymerase</keyword>
<protein>
    <submittedName>
        <fullName evidence="3">Reverse transcriptase</fullName>
    </submittedName>
</protein>
<dbReference type="SUPFAM" id="SSF56672">
    <property type="entry name" value="DNA/RNA polymerases"/>
    <property type="match status" value="1"/>
</dbReference>
<evidence type="ECO:0000313" key="3">
    <source>
        <dbReference type="EMBL" id="OWZ11454.1"/>
    </source>
</evidence>
<keyword evidence="4" id="KW-1185">Reference proteome</keyword>
<keyword evidence="3" id="KW-0548">Nucleotidyltransferase</keyword>
<evidence type="ECO:0000256" key="1">
    <source>
        <dbReference type="ARBA" id="ARBA00023268"/>
    </source>
</evidence>
<dbReference type="Gene3D" id="3.30.70.270">
    <property type="match status" value="1"/>
</dbReference>
<dbReference type="Pfam" id="PF17919">
    <property type="entry name" value="RT_RNaseH_2"/>
    <property type="match status" value="1"/>
</dbReference>
<name>A0A225W230_9STRA</name>
<dbReference type="InterPro" id="IPR043128">
    <property type="entry name" value="Rev_trsase/Diguanyl_cyclase"/>
</dbReference>
<feature type="domain" description="Reverse transcriptase/retrotransposon-derived protein RNase H-like" evidence="2">
    <location>
        <begin position="135"/>
        <end position="216"/>
    </location>
</feature>